<name>A0ABX1MWY6_9RHOO</name>
<dbReference type="EMBL" id="WTVR01000046">
    <property type="protein sequence ID" value="NMF90614.1"/>
    <property type="molecule type" value="Genomic_DNA"/>
</dbReference>
<reference evidence="2 3" key="1">
    <citation type="submission" date="2019-12" db="EMBL/GenBank/DDBJ databases">
        <title>Comparative genomics gives insights into the taxonomy of the Azoarcus-Aromatoleum group and reveals separate origins of nif in the plant-associated Azoarcus and non-plant-associated Aromatoleum sub-groups.</title>
        <authorList>
            <person name="Lafos M."/>
            <person name="Maluk M."/>
            <person name="Batista M."/>
            <person name="Junghare M."/>
            <person name="Carmona M."/>
            <person name="Faoro H."/>
            <person name="Cruz L.M."/>
            <person name="Battistoni F."/>
            <person name="De Souza E."/>
            <person name="Pedrosa F."/>
            <person name="Chen W.-M."/>
            <person name="Poole P.S."/>
            <person name="Dixon R.A."/>
            <person name="James E.K."/>
        </authorList>
    </citation>
    <scope>NUCLEOTIDE SEQUENCE [LARGE SCALE GENOMIC DNA]</scope>
    <source>
        <strain evidence="2 3">ToN1</strain>
    </source>
</reference>
<feature type="transmembrane region" description="Helical" evidence="1">
    <location>
        <begin position="146"/>
        <end position="165"/>
    </location>
</feature>
<feature type="transmembrane region" description="Helical" evidence="1">
    <location>
        <begin position="82"/>
        <end position="102"/>
    </location>
</feature>
<comment type="caution">
    <text evidence="2">The sequence shown here is derived from an EMBL/GenBank/DDBJ whole genome shotgun (WGS) entry which is preliminary data.</text>
</comment>
<evidence type="ECO:0000313" key="3">
    <source>
        <dbReference type="Proteomes" id="UP000652074"/>
    </source>
</evidence>
<keyword evidence="3" id="KW-1185">Reference proteome</keyword>
<evidence type="ECO:0008006" key="4">
    <source>
        <dbReference type="Google" id="ProtNLM"/>
    </source>
</evidence>
<feature type="transmembrane region" description="Helical" evidence="1">
    <location>
        <begin position="234"/>
        <end position="256"/>
    </location>
</feature>
<dbReference type="Proteomes" id="UP000652074">
    <property type="component" value="Unassembled WGS sequence"/>
</dbReference>
<feature type="transmembrane region" description="Helical" evidence="1">
    <location>
        <begin position="498"/>
        <end position="518"/>
    </location>
</feature>
<accession>A0ABX1MWY6</accession>
<evidence type="ECO:0000256" key="1">
    <source>
        <dbReference type="SAM" id="Phobius"/>
    </source>
</evidence>
<sequence>MIDEQQCPATDLRLHLDSRLCNRSHSSTQSGTNKAGYFGKWMIKILIVVLAFNLAVFSTYPINVGLYDYSNYLKMIMEGSSFLVHASGYPAALHLLFDLLSITPTGGQYLTDTDWLLTIQKFQLGIHLILYLVALWLCYKSYGSLVTLLFSFGWGTCIVFANAVNTAGPEWLQGHGIILSLLLSAYAGTLDGYRKALAYTFSAAVFAGAYLVKYNSLLLAPALLGFILFERKGWFFKVSQIIASTLIFSVVVHIYASEYHYKTAGTKQLTFDHAWILTDSLPANYLTKNPETMGINTLRYVSLVRITPTDWSKLDWGNPGDFLEGYKDKYDNLMVLDRNDLISIAKQTPLPPGVTANNSSLPLYNYYGKARADRLGILVYFEALRDHPDYYLKRVTSGLWKTFREIPYGVTFPIYSEPLGASFGAPDFVAGTIKLFPPKDLGSPYYAPYYNPTEILSFWGVKFMDMFNAIKSSSLIYFIFNLIAVIGLLTAVNLRTKLNGVILTGGLLCYVLASYMIIGIRFKEAVAIVPVYFLISSLGISNAFQFARTSIAKWKRSAL</sequence>
<gene>
    <name evidence="2" type="ORF">GPA26_19270</name>
</gene>
<keyword evidence="1" id="KW-1133">Transmembrane helix</keyword>
<keyword evidence="1" id="KW-0472">Membrane</keyword>
<organism evidence="2 3">
    <name type="scientific">Aromatoleum petrolei</name>
    <dbReference type="NCBI Taxonomy" id="76116"/>
    <lineage>
        <taxon>Bacteria</taxon>
        <taxon>Pseudomonadati</taxon>
        <taxon>Pseudomonadota</taxon>
        <taxon>Betaproteobacteria</taxon>
        <taxon>Rhodocyclales</taxon>
        <taxon>Rhodocyclaceae</taxon>
        <taxon>Aromatoleum</taxon>
    </lineage>
</organism>
<keyword evidence="1" id="KW-0812">Transmembrane</keyword>
<feature type="transmembrane region" description="Helical" evidence="1">
    <location>
        <begin position="41"/>
        <end position="62"/>
    </location>
</feature>
<feature type="transmembrane region" description="Helical" evidence="1">
    <location>
        <begin position="525"/>
        <end position="547"/>
    </location>
</feature>
<feature type="transmembrane region" description="Helical" evidence="1">
    <location>
        <begin position="171"/>
        <end position="189"/>
    </location>
</feature>
<protein>
    <recommendedName>
        <fullName evidence="4">Glycosyltransferase RgtA/B/C/D-like domain-containing protein</fullName>
    </recommendedName>
</protein>
<feature type="transmembrane region" description="Helical" evidence="1">
    <location>
        <begin position="474"/>
        <end position="492"/>
    </location>
</feature>
<dbReference type="RefSeq" id="WP_169207949.1">
    <property type="nucleotide sequence ID" value="NZ_CP059560.1"/>
</dbReference>
<feature type="transmembrane region" description="Helical" evidence="1">
    <location>
        <begin position="196"/>
        <end position="214"/>
    </location>
</feature>
<proteinExistence type="predicted"/>
<evidence type="ECO:0000313" key="2">
    <source>
        <dbReference type="EMBL" id="NMF90614.1"/>
    </source>
</evidence>
<feature type="transmembrane region" description="Helical" evidence="1">
    <location>
        <begin position="122"/>
        <end position="139"/>
    </location>
</feature>